<gene>
    <name evidence="1" type="ORF">FX983_02734</name>
</gene>
<evidence type="ECO:0000313" key="1">
    <source>
        <dbReference type="EMBL" id="KAF2394752.1"/>
    </source>
</evidence>
<proteinExistence type="predicted"/>
<reference evidence="1 2" key="1">
    <citation type="submission" date="2019-12" db="EMBL/GenBank/DDBJ databases">
        <title>Endophytic bacteria associated with Panax ginseng seedlings.</title>
        <authorList>
            <person name="Park J.M."/>
            <person name="Shin R."/>
            <person name="Jo S.H."/>
        </authorList>
    </citation>
    <scope>NUCLEOTIDE SEQUENCE [LARGE SCALE GENOMIC DNA]</scope>
    <source>
        <strain evidence="1 2">PgKB32</strain>
    </source>
</reference>
<sequence>MEKLANDATKLLEALSYQLIVTLEYCHSLVEGQTLWLEVYGDVTVGGKVQVEVKNFADDLTDGHINFWNTLKNWVTSKFKQEKYSELILLTTQKYGTTAQLSHWNQQSVEERLSQLENVLADSEVRLAVSGKKPSKSVQAQQFVLAEERREALLDVIEKLKIVSAEPDLETRASEAKSRYGKGLDPSKRGDYFEALLGYLIEPGMVKKGWTISYEDFDMKIATLFARYGRNSRKFPSIDSASFQDQVDVSAYVDRLFVKKLHEIEYGQKVPAAILEHIVAVHTINQEFRRFTVDRIDVDGYKADQLKRHVSLRAGAIRLCRRMPQEYWCEESQGFFDARCGEPVDCFPAFDNTSVDFRNGIWHMLADDEDEEGKDKLHWRLW</sequence>
<dbReference type="AlphaFoldDB" id="A0A6L5C3L7"/>
<dbReference type="RefSeq" id="WP_154905331.1">
    <property type="nucleotide sequence ID" value="NZ_JAAAXX010000001.1"/>
</dbReference>
<accession>A0A6L5C3L7</accession>
<evidence type="ECO:0000313" key="2">
    <source>
        <dbReference type="Proteomes" id="UP000475265"/>
    </source>
</evidence>
<dbReference type="EMBL" id="JAAAXX010000001">
    <property type="protein sequence ID" value="KAF2394752.1"/>
    <property type="molecule type" value="Genomic_DNA"/>
</dbReference>
<organism evidence="1 2">
    <name type="scientific">Pseudomonas frederiksbergensis</name>
    <dbReference type="NCBI Taxonomy" id="104087"/>
    <lineage>
        <taxon>Bacteria</taxon>
        <taxon>Pseudomonadati</taxon>
        <taxon>Pseudomonadota</taxon>
        <taxon>Gammaproteobacteria</taxon>
        <taxon>Pseudomonadales</taxon>
        <taxon>Pseudomonadaceae</taxon>
        <taxon>Pseudomonas</taxon>
    </lineage>
</organism>
<protein>
    <submittedName>
        <fullName evidence="1">Uncharacterized protein</fullName>
    </submittedName>
</protein>
<comment type="caution">
    <text evidence="1">The sequence shown here is derived from an EMBL/GenBank/DDBJ whole genome shotgun (WGS) entry which is preliminary data.</text>
</comment>
<dbReference type="Proteomes" id="UP000475265">
    <property type="component" value="Unassembled WGS sequence"/>
</dbReference>
<name>A0A6L5C3L7_9PSED</name>